<comment type="catalytic activity">
    <reaction evidence="1">
        <text>Hydrolysis of terminal non-reducing N-acetyl-D-hexosamine residues in N-acetyl-beta-D-hexosaminides.</text>
        <dbReference type="EC" id="3.2.1.52"/>
    </reaction>
</comment>
<dbReference type="PANTHER" id="PTHR30480">
    <property type="entry name" value="BETA-HEXOSAMINIDASE-RELATED"/>
    <property type="match status" value="1"/>
</dbReference>
<sequence>MTPLRRQRAAIVGLSGTALTAPEAEAWRETPPVGAILFARNVEDPAQLRSLIADIRAELGEGAPVLVDQEGGRVSRLRAPHWPEFPAPAAFGGVPRESSEDAARANAALLGLACREVGFDVVCAPVLDLRLPGQDAIIGDRAFGPDPAEVARLGRAWVQGLQQAGCVPVIKHIPGHGRATADSHLELPVVTASRDELAEDCAPFAALADSGAWAMTAHILYEAFDVELPATLSETVINRVIRHAIGFDGVLVSDDLCMKALRGEPADLARQAIAAGCDLVLHCNGDPAETAALLAGCPVLSSIAEQRLHAAKARVAEAQHPLDADALRAARDAGLGTATA</sequence>
<evidence type="ECO:0000313" key="8">
    <source>
        <dbReference type="Proteomes" id="UP001501588"/>
    </source>
</evidence>
<comment type="similarity">
    <text evidence="2">Belongs to the glycosyl hydrolase 3 family.</text>
</comment>
<evidence type="ECO:0000256" key="3">
    <source>
        <dbReference type="ARBA" id="ARBA00012663"/>
    </source>
</evidence>
<evidence type="ECO:0000256" key="1">
    <source>
        <dbReference type="ARBA" id="ARBA00001231"/>
    </source>
</evidence>
<dbReference type="NCBIfam" id="NF003740">
    <property type="entry name" value="PRK05337.1"/>
    <property type="match status" value="1"/>
</dbReference>
<accession>A0ABN1F2E4</accession>
<dbReference type="EC" id="3.2.1.52" evidence="3"/>
<organism evidence="7 8">
    <name type="scientific">Craurococcus roseus</name>
    <dbReference type="NCBI Taxonomy" id="77585"/>
    <lineage>
        <taxon>Bacteria</taxon>
        <taxon>Pseudomonadati</taxon>
        <taxon>Pseudomonadota</taxon>
        <taxon>Alphaproteobacteria</taxon>
        <taxon>Acetobacterales</taxon>
        <taxon>Acetobacteraceae</taxon>
        <taxon>Craurococcus</taxon>
    </lineage>
</organism>
<dbReference type="RefSeq" id="WP_343894894.1">
    <property type="nucleotide sequence ID" value="NZ_BAAAFZ010000019.1"/>
</dbReference>
<dbReference type="InterPro" id="IPR001764">
    <property type="entry name" value="Glyco_hydro_3_N"/>
</dbReference>
<evidence type="ECO:0000256" key="5">
    <source>
        <dbReference type="ARBA" id="ARBA00023295"/>
    </source>
</evidence>
<dbReference type="InterPro" id="IPR017853">
    <property type="entry name" value="GH"/>
</dbReference>
<evidence type="ECO:0000313" key="7">
    <source>
        <dbReference type="EMBL" id="GAA0579905.1"/>
    </source>
</evidence>
<evidence type="ECO:0000259" key="6">
    <source>
        <dbReference type="Pfam" id="PF00933"/>
    </source>
</evidence>
<keyword evidence="5" id="KW-0326">Glycosidase</keyword>
<dbReference type="PANTHER" id="PTHR30480:SF13">
    <property type="entry name" value="BETA-HEXOSAMINIDASE"/>
    <property type="match status" value="1"/>
</dbReference>
<feature type="domain" description="Glycoside hydrolase family 3 N-terminal" evidence="6">
    <location>
        <begin position="26"/>
        <end position="317"/>
    </location>
</feature>
<dbReference type="SUPFAM" id="SSF51445">
    <property type="entry name" value="(Trans)glycosidases"/>
    <property type="match status" value="1"/>
</dbReference>
<keyword evidence="4" id="KW-0378">Hydrolase</keyword>
<gene>
    <name evidence="7" type="primary">nagZ</name>
    <name evidence="7" type="ORF">GCM10009416_17900</name>
</gene>
<name>A0ABN1F2E4_9PROT</name>
<dbReference type="InterPro" id="IPR036962">
    <property type="entry name" value="Glyco_hydro_3_N_sf"/>
</dbReference>
<dbReference type="Pfam" id="PF00933">
    <property type="entry name" value="Glyco_hydro_3"/>
    <property type="match status" value="1"/>
</dbReference>
<dbReference type="EMBL" id="BAAAFZ010000019">
    <property type="protein sequence ID" value="GAA0579905.1"/>
    <property type="molecule type" value="Genomic_DNA"/>
</dbReference>
<keyword evidence="8" id="KW-1185">Reference proteome</keyword>
<dbReference type="InterPro" id="IPR050226">
    <property type="entry name" value="NagZ_Beta-hexosaminidase"/>
</dbReference>
<evidence type="ECO:0000256" key="2">
    <source>
        <dbReference type="ARBA" id="ARBA00005336"/>
    </source>
</evidence>
<dbReference type="Proteomes" id="UP001501588">
    <property type="component" value="Unassembled WGS sequence"/>
</dbReference>
<dbReference type="Gene3D" id="3.20.20.300">
    <property type="entry name" value="Glycoside hydrolase, family 3, N-terminal domain"/>
    <property type="match status" value="1"/>
</dbReference>
<comment type="caution">
    <text evidence="7">The sequence shown here is derived from an EMBL/GenBank/DDBJ whole genome shotgun (WGS) entry which is preliminary data.</text>
</comment>
<proteinExistence type="inferred from homology"/>
<reference evidence="7 8" key="1">
    <citation type="journal article" date="2019" name="Int. J. Syst. Evol. Microbiol.">
        <title>The Global Catalogue of Microorganisms (GCM) 10K type strain sequencing project: providing services to taxonomists for standard genome sequencing and annotation.</title>
        <authorList>
            <consortium name="The Broad Institute Genomics Platform"/>
            <consortium name="The Broad Institute Genome Sequencing Center for Infectious Disease"/>
            <person name="Wu L."/>
            <person name="Ma J."/>
        </authorList>
    </citation>
    <scope>NUCLEOTIDE SEQUENCE [LARGE SCALE GENOMIC DNA]</scope>
    <source>
        <strain evidence="7 8">JCM 9933</strain>
    </source>
</reference>
<protein>
    <recommendedName>
        <fullName evidence="3">beta-N-acetylhexosaminidase</fullName>
        <ecNumber evidence="3">3.2.1.52</ecNumber>
    </recommendedName>
</protein>
<evidence type="ECO:0000256" key="4">
    <source>
        <dbReference type="ARBA" id="ARBA00022801"/>
    </source>
</evidence>